<accession>A0A543DQY6</accession>
<name>A0A543DQY6_9PSEU</name>
<keyword evidence="2" id="KW-1185">Reference proteome</keyword>
<gene>
    <name evidence="1" type="ORF">FB558_4316</name>
</gene>
<dbReference type="Proteomes" id="UP000315677">
    <property type="component" value="Unassembled WGS sequence"/>
</dbReference>
<evidence type="ECO:0000313" key="1">
    <source>
        <dbReference type="EMBL" id="TQM11746.1"/>
    </source>
</evidence>
<dbReference type="AlphaFoldDB" id="A0A543DQY6"/>
<reference evidence="1 2" key="1">
    <citation type="submission" date="2019-06" db="EMBL/GenBank/DDBJ databases">
        <title>Sequencing the genomes of 1000 actinobacteria strains.</title>
        <authorList>
            <person name="Klenk H.-P."/>
        </authorList>
    </citation>
    <scope>NUCLEOTIDE SEQUENCE [LARGE SCALE GENOMIC DNA]</scope>
    <source>
        <strain evidence="1 2">DSM 45301</strain>
    </source>
</reference>
<sequence length="69" mass="7436">MQVLPGAGRRDAVTRRLSAEFDGVLPCVIVEAEVAAAEAELRGQVPPGSLDEMLHRLAGYRLRQRAGAH</sequence>
<dbReference type="EMBL" id="VFPA01000002">
    <property type="protein sequence ID" value="TQM11746.1"/>
    <property type="molecule type" value="Genomic_DNA"/>
</dbReference>
<protein>
    <submittedName>
        <fullName evidence="1">Uncharacterized protein</fullName>
    </submittedName>
</protein>
<organism evidence="1 2">
    <name type="scientific">Pseudonocardia kunmingensis</name>
    <dbReference type="NCBI Taxonomy" id="630975"/>
    <lineage>
        <taxon>Bacteria</taxon>
        <taxon>Bacillati</taxon>
        <taxon>Actinomycetota</taxon>
        <taxon>Actinomycetes</taxon>
        <taxon>Pseudonocardiales</taxon>
        <taxon>Pseudonocardiaceae</taxon>
        <taxon>Pseudonocardia</taxon>
    </lineage>
</organism>
<evidence type="ECO:0000313" key="2">
    <source>
        <dbReference type="Proteomes" id="UP000315677"/>
    </source>
</evidence>
<comment type="caution">
    <text evidence="1">The sequence shown here is derived from an EMBL/GenBank/DDBJ whole genome shotgun (WGS) entry which is preliminary data.</text>
</comment>
<proteinExistence type="predicted"/>
<dbReference type="RefSeq" id="WP_142056111.1">
    <property type="nucleotide sequence ID" value="NZ_VFPA01000002.1"/>
</dbReference>